<name>A0ACC1YKR5_MELAZ</name>
<gene>
    <name evidence="1" type="ORF">OWV82_003399</name>
</gene>
<organism evidence="1 2">
    <name type="scientific">Melia azedarach</name>
    <name type="common">Chinaberry tree</name>
    <dbReference type="NCBI Taxonomy" id="155640"/>
    <lineage>
        <taxon>Eukaryota</taxon>
        <taxon>Viridiplantae</taxon>
        <taxon>Streptophyta</taxon>
        <taxon>Embryophyta</taxon>
        <taxon>Tracheophyta</taxon>
        <taxon>Spermatophyta</taxon>
        <taxon>Magnoliopsida</taxon>
        <taxon>eudicotyledons</taxon>
        <taxon>Gunneridae</taxon>
        <taxon>Pentapetalae</taxon>
        <taxon>rosids</taxon>
        <taxon>malvids</taxon>
        <taxon>Sapindales</taxon>
        <taxon>Meliaceae</taxon>
        <taxon>Melia</taxon>
    </lineage>
</organism>
<dbReference type="EMBL" id="CM051395">
    <property type="protein sequence ID" value="KAJ4724405.1"/>
    <property type="molecule type" value="Genomic_DNA"/>
</dbReference>
<sequence length="144" mass="16115">MEIYANSPLTFVAFICDLLLCVLSLLSLKFCSVRENCHQETNFDLASIRNFAQESVLNTQRLGSCLQASANCFLIIHCFHTLCKLLQPATACWSWRCSLPGGKPDACCCFGIDCATWNDCLADACKEEDEREQEEHGEEEVLHG</sequence>
<comment type="caution">
    <text evidence="1">The sequence shown here is derived from an EMBL/GenBank/DDBJ whole genome shotgun (WGS) entry which is preliminary data.</text>
</comment>
<protein>
    <submittedName>
        <fullName evidence="1">Uncharacterized protein</fullName>
    </submittedName>
</protein>
<accession>A0ACC1YKR5</accession>
<dbReference type="Proteomes" id="UP001164539">
    <property type="component" value="Chromosome 2"/>
</dbReference>
<reference evidence="1 2" key="1">
    <citation type="journal article" date="2023" name="Science">
        <title>Complex scaffold remodeling in plant triterpene biosynthesis.</title>
        <authorList>
            <person name="De La Pena R."/>
            <person name="Hodgson H."/>
            <person name="Liu J.C."/>
            <person name="Stephenson M.J."/>
            <person name="Martin A.C."/>
            <person name="Owen C."/>
            <person name="Harkess A."/>
            <person name="Leebens-Mack J."/>
            <person name="Jimenez L.E."/>
            <person name="Osbourn A."/>
            <person name="Sattely E.S."/>
        </authorList>
    </citation>
    <scope>NUCLEOTIDE SEQUENCE [LARGE SCALE GENOMIC DNA]</scope>
    <source>
        <strain evidence="2">cv. JPN11</strain>
        <tissue evidence="1">Leaf</tissue>
    </source>
</reference>
<evidence type="ECO:0000313" key="1">
    <source>
        <dbReference type="EMBL" id="KAJ4724405.1"/>
    </source>
</evidence>
<proteinExistence type="predicted"/>
<evidence type="ECO:0000313" key="2">
    <source>
        <dbReference type="Proteomes" id="UP001164539"/>
    </source>
</evidence>
<keyword evidence="2" id="KW-1185">Reference proteome</keyword>